<dbReference type="GO" id="GO:0016887">
    <property type="term" value="F:ATP hydrolysis activity"/>
    <property type="evidence" value="ECO:0007669"/>
    <property type="project" value="InterPro"/>
</dbReference>
<accession>A0A822ZED6</accession>
<dbReference type="GO" id="GO:0004176">
    <property type="term" value="F:ATP-dependent peptidase activity"/>
    <property type="evidence" value="ECO:0007669"/>
    <property type="project" value="InterPro"/>
</dbReference>
<dbReference type="Gene3D" id="1.20.58.760">
    <property type="entry name" value="Peptidase M41"/>
    <property type="match status" value="1"/>
</dbReference>
<evidence type="ECO:0000256" key="6">
    <source>
        <dbReference type="ARBA" id="ARBA00022692"/>
    </source>
</evidence>
<dbReference type="InterPro" id="IPR027417">
    <property type="entry name" value="P-loop_NTPase"/>
</dbReference>
<evidence type="ECO:0000256" key="11">
    <source>
        <dbReference type="ARBA" id="ARBA00023049"/>
    </source>
</evidence>
<gene>
    <name evidence="17" type="ORF">HUJ06_016098</name>
</gene>
<evidence type="ECO:0008006" key="19">
    <source>
        <dbReference type="Google" id="ProtNLM"/>
    </source>
</evidence>
<dbReference type="FunFam" id="1.10.8.60:FF:000001">
    <property type="entry name" value="ATP-dependent zinc metalloprotease FtsH"/>
    <property type="match status" value="1"/>
</dbReference>
<evidence type="ECO:0000313" key="17">
    <source>
        <dbReference type="EMBL" id="DAD41775.1"/>
    </source>
</evidence>
<evidence type="ECO:0000259" key="15">
    <source>
        <dbReference type="Pfam" id="PF01434"/>
    </source>
</evidence>
<evidence type="ECO:0000256" key="5">
    <source>
        <dbReference type="ARBA" id="ARBA00022670"/>
    </source>
</evidence>
<dbReference type="PANTHER" id="PTHR23076:SF113">
    <property type="entry name" value="ATP-DEPENDENT ZINC METALLOPROTEASE FTSH 1, CHLOROPLASTIC-RELATED"/>
    <property type="match status" value="1"/>
</dbReference>
<dbReference type="Pfam" id="PF01434">
    <property type="entry name" value="Peptidase_M41"/>
    <property type="match status" value="1"/>
</dbReference>
<dbReference type="PROSITE" id="PS00674">
    <property type="entry name" value="AAA"/>
    <property type="match status" value="1"/>
</dbReference>
<evidence type="ECO:0000256" key="9">
    <source>
        <dbReference type="ARBA" id="ARBA00022833"/>
    </source>
</evidence>
<dbReference type="GO" id="GO:0046872">
    <property type="term" value="F:metal ion binding"/>
    <property type="evidence" value="ECO:0007669"/>
    <property type="project" value="UniProtKB-KW"/>
</dbReference>
<keyword evidence="11" id="KW-0482">Metalloprotease</keyword>
<keyword evidence="9" id="KW-0862">Zinc</keyword>
<evidence type="ECO:0000256" key="10">
    <source>
        <dbReference type="ARBA" id="ARBA00022989"/>
    </source>
</evidence>
<comment type="caution">
    <text evidence="17">The sequence shown here is derived from an EMBL/GenBank/DDBJ whole genome shotgun (WGS) entry which is preliminary data.</text>
</comment>
<dbReference type="GO" id="GO:0005524">
    <property type="term" value="F:ATP binding"/>
    <property type="evidence" value="ECO:0007669"/>
    <property type="project" value="InterPro"/>
</dbReference>
<dbReference type="PANTHER" id="PTHR23076">
    <property type="entry name" value="METALLOPROTEASE M41 FTSH"/>
    <property type="match status" value="1"/>
</dbReference>
<dbReference type="AlphaFoldDB" id="A0A822ZED6"/>
<evidence type="ECO:0000256" key="13">
    <source>
        <dbReference type="SAM" id="Phobius"/>
    </source>
</evidence>
<comment type="similarity">
    <text evidence="3">In the C-terminal section; belongs to the peptidase M41 family.</text>
</comment>
<dbReference type="Gene3D" id="1.10.8.60">
    <property type="match status" value="1"/>
</dbReference>
<evidence type="ECO:0000256" key="1">
    <source>
        <dbReference type="ARBA" id="ARBA00001947"/>
    </source>
</evidence>
<sequence>MTGYDSKAFPSSALLLSSYLQFCKTLLQHYTASSLDPCRVRTLFVVLSSFVELEFQLTKQGKRSTWVTAAKTKTKSKQLINGFCNKSPPLLSSKSFFGTQLHLSSPTPKITHPSVTVPLSLISKTKLLITKSLLSRKPNPNTFWNNIPSQATLAALFFSSISQTLPAALAIDNSITTPSPPPVIEAEATKADSSSPSPFSQNLLLTAPKPQAQSTSQLTAVDGCRATVIVPNDPDLIDILAMSGVDISVSEGDSGNGLFNFIGNLLFPFLAFAGLFFLFRRAQGGLGGPMEFGRSKSKFQEVPETGVTFADVAGADQVKLELQEVVDFLKNPDKYTALGAKIPKGCLLVGPPWNRENPSSPCSCRRSWGAVFLMCCIRRGAGLGGGNDEREQTINQLLTEMDGFSGNSGVIVLAATNRPDVLDAALLRPGRFDRQVTVDRPDVAGRVKILQVHSRGKALAKDVDFEKIARRTPGLTGADLQNLMNEAAILAARRDLKEISKDEISDALERIIAGPEKKNAVVSDEKKKLVAYHEAGHALVGALMPEYDPVAKISIIPRGQAGGLTFFAPSEERLESGLYSRSYLENQMAVALGGRVTEEVIFGKENVTTGASNDFMQVSRVARQMVERFGFSKKIGQVAIGGPGGNPFLGQQMSSQKDYSMVTADVVDAEVRELVDRAYSRTTQIITTHIDILHKLAQLLIEKETVDGEEFMSLFIDGKAELYVA</sequence>
<dbReference type="EMBL" id="DUZY01000005">
    <property type="protein sequence ID" value="DAD41775.1"/>
    <property type="molecule type" value="Genomic_DNA"/>
</dbReference>
<evidence type="ECO:0000256" key="3">
    <source>
        <dbReference type="ARBA" id="ARBA00010044"/>
    </source>
</evidence>
<dbReference type="InterPro" id="IPR037219">
    <property type="entry name" value="Peptidase_M41-like"/>
</dbReference>
<keyword evidence="7" id="KW-0479">Metal-binding</keyword>
<feature type="transmembrane region" description="Helical" evidence="13">
    <location>
        <begin position="258"/>
        <end position="279"/>
    </location>
</feature>
<comment type="cofactor">
    <cofactor evidence="1">
        <name>Zn(2+)</name>
        <dbReference type="ChEBI" id="CHEBI:29105"/>
    </cofactor>
</comment>
<evidence type="ECO:0000259" key="16">
    <source>
        <dbReference type="Pfam" id="PF17862"/>
    </source>
</evidence>
<dbReference type="InterPro" id="IPR003960">
    <property type="entry name" value="ATPase_AAA_CS"/>
</dbReference>
<dbReference type="GO" id="GO:0006508">
    <property type="term" value="P:proteolysis"/>
    <property type="evidence" value="ECO:0007669"/>
    <property type="project" value="UniProtKB-KW"/>
</dbReference>
<keyword evidence="12 13" id="KW-0472">Membrane</keyword>
<dbReference type="InterPro" id="IPR003959">
    <property type="entry name" value="ATPase_AAA_core"/>
</dbReference>
<keyword evidence="18" id="KW-1185">Reference proteome</keyword>
<dbReference type="GO" id="GO:0005737">
    <property type="term" value="C:cytoplasm"/>
    <property type="evidence" value="ECO:0007669"/>
    <property type="project" value="UniProtKB-ARBA"/>
</dbReference>
<dbReference type="InterPro" id="IPR000642">
    <property type="entry name" value="Peptidase_M41"/>
</dbReference>
<feature type="domain" description="ATPase AAA-type core" evidence="14">
    <location>
        <begin position="385"/>
        <end position="439"/>
    </location>
</feature>
<name>A0A822ZED6_NELNU</name>
<reference evidence="17 18" key="1">
    <citation type="journal article" date="2020" name="Mol. Biol. Evol.">
        <title>Distinct Expression and Methylation Patterns for Genes with Different Fates following a Single Whole-Genome Duplication in Flowering Plants.</title>
        <authorList>
            <person name="Shi T."/>
            <person name="Rahmani R.S."/>
            <person name="Gugger P.F."/>
            <person name="Wang M."/>
            <person name="Li H."/>
            <person name="Zhang Y."/>
            <person name="Li Z."/>
            <person name="Wang Q."/>
            <person name="Van de Peer Y."/>
            <person name="Marchal K."/>
            <person name="Chen J."/>
        </authorList>
    </citation>
    <scope>NUCLEOTIDE SEQUENCE [LARGE SCALE GENOMIC DNA]</scope>
    <source>
        <tissue evidence="17">Leaf</tissue>
    </source>
</reference>
<evidence type="ECO:0000313" key="18">
    <source>
        <dbReference type="Proteomes" id="UP000607653"/>
    </source>
</evidence>
<keyword evidence="6 13" id="KW-0812">Transmembrane</keyword>
<feature type="domain" description="Peptidase M41" evidence="15">
    <location>
        <begin position="521"/>
        <end position="713"/>
    </location>
</feature>
<comment type="similarity">
    <text evidence="4">In the N-terminal section; belongs to the AAA ATPase family.</text>
</comment>
<evidence type="ECO:0000256" key="8">
    <source>
        <dbReference type="ARBA" id="ARBA00022801"/>
    </source>
</evidence>
<keyword evidence="8" id="KW-0378">Hydrolase</keyword>
<comment type="subcellular location">
    <subcellularLocation>
        <location evidence="2">Membrane</location>
    </subcellularLocation>
</comment>
<evidence type="ECO:0000256" key="7">
    <source>
        <dbReference type="ARBA" id="ARBA00022723"/>
    </source>
</evidence>
<dbReference type="GO" id="GO:0004222">
    <property type="term" value="F:metalloendopeptidase activity"/>
    <property type="evidence" value="ECO:0007669"/>
    <property type="project" value="InterPro"/>
</dbReference>
<proteinExistence type="inferred from homology"/>
<dbReference type="Pfam" id="PF00004">
    <property type="entry name" value="AAA"/>
    <property type="match status" value="1"/>
</dbReference>
<dbReference type="FunFam" id="1.20.58.760:FF:000001">
    <property type="entry name" value="ATP-dependent zinc metalloprotease FtsH"/>
    <property type="match status" value="1"/>
</dbReference>
<protein>
    <recommendedName>
        <fullName evidence="19">ATP-dependent zinc metalloprotease FTSH, chloroplastic</fullName>
    </recommendedName>
</protein>
<dbReference type="Pfam" id="PF17862">
    <property type="entry name" value="AAA_lid_3"/>
    <property type="match status" value="1"/>
</dbReference>
<dbReference type="Proteomes" id="UP000607653">
    <property type="component" value="Unassembled WGS sequence"/>
</dbReference>
<evidence type="ECO:0000259" key="14">
    <source>
        <dbReference type="Pfam" id="PF00004"/>
    </source>
</evidence>
<dbReference type="SUPFAM" id="SSF140990">
    <property type="entry name" value="FtsH protease domain-like"/>
    <property type="match status" value="1"/>
</dbReference>
<dbReference type="FunFam" id="3.40.50.300:FF:004199">
    <property type="entry name" value="ATP-dependent zinc metalloprotease FtsH homolog"/>
    <property type="match status" value="1"/>
</dbReference>
<dbReference type="SUPFAM" id="SSF52540">
    <property type="entry name" value="P-loop containing nucleoside triphosphate hydrolases"/>
    <property type="match status" value="2"/>
</dbReference>
<evidence type="ECO:0000256" key="12">
    <source>
        <dbReference type="ARBA" id="ARBA00023136"/>
    </source>
</evidence>
<evidence type="ECO:0000256" key="4">
    <source>
        <dbReference type="ARBA" id="ARBA00010550"/>
    </source>
</evidence>
<dbReference type="InterPro" id="IPR041569">
    <property type="entry name" value="AAA_lid_3"/>
</dbReference>
<feature type="domain" description="AAA ATPase AAA+ lid" evidence="16">
    <location>
        <begin position="462"/>
        <end position="505"/>
    </location>
</feature>
<organism evidence="17 18">
    <name type="scientific">Nelumbo nucifera</name>
    <name type="common">Sacred lotus</name>
    <dbReference type="NCBI Taxonomy" id="4432"/>
    <lineage>
        <taxon>Eukaryota</taxon>
        <taxon>Viridiplantae</taxon>
        <taxon>Streptophyta</taxon>
        <taxon>Embryophyta</taxon>
        <taxon>Tracheophyta</taxon>
        <taxon>Spermatophyta</taxon>
        <taxon>Magnoliopsida</taxon>
        <taxon>Proteales</taxon>
        <taxon>Nelumbonaceae</taxon>
        <taxon>Nelumbo</taxon>
    </lineage>
</organism>
<dbReference type="GO" id="GO:0016020">
    <property type="term" value="C:membrane"/>
    <property type="evidence" value="ECO:0007669"/>
    <property type="project" value="UniProtKB-SubCell"/>
</dbReference>
<dbReference type="Gene3D" id="3.40.50.300">
    <property type="entry name" value="P-loop containing nucleotide triphosphate hydrolases"/>
    <property type="match status" value="2"/>
</dbReference>
<evidence type="ECO:0000256" key="2">
    <source>
        <dbReference type="ARBA" id="ARBA00004370"/>
    </source>
</evidence>
<keyword evidence="5" id="KW-0645">Protease</keyword>
<keyword evidence="10 13" id="KW-1133">Transmembrane helix</keyword>